<keyword evidence="3" id="KW-0238">DNA-binding</keyword>
<name>A0A412PIX3_9FIRM</name>
<feature type="domain" description="Response regulatory" evidence="2">
    <location>
        <begin position="2"/>
        <end position="121"/>
    </location>
</feature>
<comment type="caution">
    <text evidence="3">The sequence shown here is derived from an EMBL/GenBank/DDBJ whole genome shotgun (WGS) entry which is preliminary data.</text>
</comment>
<proteinExistence type="predicted"/>
<gene>
    <name evidence="3" type="ORF">DWX20_03540</name>
</gene>
<reference evidence="3 4" key="1">
    <citation type="submission" date="2018-08" db="EMBL/GenBank/DDBJ databases">
        <title>A genome reference for cultivated species of the human gut microbiota.</title>
        <authorList>
            <person name="Zou Y."/>
            <person name="Xue W."/>
            <person name="Luo G."/>
        </authorList>
    </citation>
    <scope>NUCLEOTIDE SEQUENCE [LARGE SCALE GENOMIC DNA]</scope>
    <source>
        <strain evidence="3 4">AF18-46</strain>
    </source>
</reference>
<dbReference type="AlphaFoldDB" id="A0A412PIX3"/>
<dbReference type="GO" id="GO:0003677">
    <property type="term" value="F:DNA binding"/>
    <property type="evidence" value="ECO:0007669"/>
    <property type="project" value="UniProtKB-KW"/>
</dbReference>
<dbReference type="PROSITE" id="PS50110">
    <property type="entry name" value="RESPONSE_REGULATORY"/>
    <property type="match status" value="1"/>
</dbReference>
<dbReference type="RefSeq" id="WP_118764500.1">
    <property type="nucleotide sequence ID" value="NZ_CABJCF010000001.1"/>
</dbReference>
<dbReference type="SMART" id="SM00850">
    <property type="entry name" value="LytTR"/>
    <property type="match status" value="1"/>
</dbReference>
<accession>A0A412PIX3</accession>
<organism evidence="3 4">
    <name type="scientific">Solobacterium moorei</name>
    <dbReference type="NCBI Taxonomy" id="102148"/>
    <lineage>
        <taxon>Bacteria</taxon>
        <taxon>Bacillati</taxon>
        <taxon>Bacillota</taxon>
        <taxon>Erysipelotrichia</taxon>
        <taxon>Erysipelotrichales</taxon>
        <taxon>Erysipelotrichaceae</taxon>
        <taxon>Solobacterium</taxon>
    </lineage>
</organism>
<dbReference type="SMART" id="SM00448">
    <property type="entry name" value="REC"/>
    <property type="match status" value="1"/>
</dbReference>
<dbReference type="InterPro" id="IPR046947">
    <property type="entry name" value="LytR-like"/>
</dbReference>
<dbReference type="InterPro" id="IPR007492">
    <property type="entry name" value="LytTR_DNA-bd_dom"/>
</dbReference>
<evidence type="ECO:0000313" key="3">
    <source>
        <dbReference type="EMBL" id="RGT58126.1"/>
    </source>
</evidence>
<dbReference type="SUPFAM" id="SSF52172">
    <property type="entry name" value="CheY-like"/>
    <property type="match status" value="1"/>
</dbReference>
<sequence length="241" mass="28102">MKYIVCDDEQFQMDILCKYIHEYAQAHHLEIETLKYTDCDNLWWDLQNGLVADLLLLDIQMENMTGIELARKMRQARLNHLICFISGVKDFVFEGYDVDALAYLLKPYEKDQLFKILDKAIKQLHISDEFSIISSKKEVYKIYHRDVIGVEALGHDTKIYLRSDGMSEETTIIIKQSIREVLEMLHMPLLQIHRSFAVNMKNIVRVTKKDCIGEDGVQFPIARGNYEMCMQEFIAANRGAL</sequence>
<dbReference type="InterPro" id="IPR011006">
    <property type="entry name" value="CheY-like_superfamily"/>
</dbReference>
<dbReference type="PANTHER" id="PTHR37299:SF1">
    <property type="entry name" value="STAGE 0 SPORULATION PROTEIN A HOMOLOG"/>
    <property type="match status" value="1"/>
</dbReference>
<dbReference type="EMBL" id="QRWX01000001">
    <property type="protein sequence ID" value="RGT58126.1"/>
    <property type="molecule type" value="Genomic_DNA"/>
</dbReference>
<protein>
    <submittedName>
        <fullName evidence="3">DNA-binding response regulator</fullName>
    </submittedName>
</protein>
<dbReference type="Gene3D" id="3.40.50.2300">
    <property type="match status" value="1"/>
</dbReference>
<dbReference type="InterPro" id="IPR001789">
    <property type="entry name" value="Sig_transdc_resp-reg_receiver"/>
</dbReference>
<dbReference type="PANTHER" id="PTHR37299">
    <property type="entry name" value="TRANSCRIPTIONAL REGULATOR-RELATED"/>
    <property type="match status" value="1"/>
</dbReference>
<dbReference type="GO" id="GO:0000156">
    <property type="term" value="F:phosphorelay response regulator activity"/>
    <property type="evidence" value="ECO:0007669"/>
    <property type="project" value="InterPro"/>
</dbReference>
<evidence type="ECO:0000256" key="1">
    <source>
        <dbReference type="PROSITE-ProRule" id="PRU00169"/>
    </source>
</evidence>
<dbReference type="Gene3D" id="2.40.50.1020">
    <property type="entry name" value="LytTr DNA-binding domain"/>
    <property type="match status" value="1"/>
</dbReference>
<dbReference type="Pfam" id="PF00072">
    <property type="entry name" value="Response_reg"/>
    <property type="match status" value="1"/>
</dbReference>
<evidence type="ECO:0000259" key="2">
    <source>
        <dbReference type="PROSITE" id="PS50110"/>
    </source>
</evidence>
<feature type="modified residue" description="4-aspartylphosphate" evidence="1">
    <location>
        <position position="58"/>
    </location>
</feature>
<dbReference type="Pfam" id="PF04397">
    <property type="entry name" value="LytTR"/>
    <property type="match status" value="1"/>
</dbReference>
<evidence type="ECO:0000313" key="4">
    <source>
        <dbReference type="Proteomes" id="UP000284731"/>
    </source>
</evidence>
<dbReference type="Proteomes" id="UP000284731">
    <property type="component" value="Unassembled WGS sequence"/>
</dbReference>
<keyword evidence="1" id="KW-0597">Phosphoprotein</keyword>